<comment type="similarity">
    <text evidence="2">Belongs to the EamA transporter family.</text>
</comment>
<dbReference type="AlphaFoldDB" id="A0A643F9A0"/>
<dbReference type="GO" id="GO:0016020">
    <property type="term" value="C:membrane"/>
    <property type="evidence" value="ECO:0007669"/>
    <property type="project" value="UniProtKB-SubCell"/>
</dbReference>
<dbReference type="RefSeq" id="WP_151125050.1">
    <property type="nucleotide sequence ID" value="NZ_CP088081.1"/>
</dbReference>
<keyword evidence="3 6" id="KW-0812">Transmembrane</keyword>
<sequence>MTDRHLHLDRLAVLCLVGCSAVWGLNQAAVKVALSDFPPLAQAGLRSLGAALLLALWARWRRLPVAPTRETLWPSLLTGLLFAAEFGVYFSGLQYTSASRMVVFVYLSPFVVALGMPLIAPGERLGRGQMAGLLLAFAGVAGAFSESGHGGPHQLLGDAMGVLGAVLWGGTTLAIRATALSRASAEQTLMSQLAVSAVALLAASAWMGEAWPAQIHALSWAALGFQTVIVTFASYLLWFWLMRHYPATKISAFTLLTPVFGLLAGVLLLGEPATPRILLALAAVAVGIALVSRPAPAAPSSSSVPS</sequence>
<feature type="domain" description="EamA" evidence="7">
    <location>
        <begin position="156"/>
        <end position="292"/>
    </location>
</feature>
<feature type="transmembrane region" description="Helical" evidence="6">
    <location>
        <begin position="155"/>
        <end position="177"/>
    </location>
</feature>
<evidence type="ECO:0000313" key="8">
    <source>
        <dbReference type="EMBL" id="KAB0578198.1"/>
    </source>
</evidence>
<dbReference type="SUPFAM" id="SSF103481">
    <property type="entry name" value="Multidrug resistance efflux transporter EmrE"/>
    <property type="match status" value="2"/>
</dbReference>
<feature type="transmembrane region" description="Helical" evidence="6">
    <location>
        <begin position="40"/>
        <end position="60"/>
    </location>
</feature>
<evidence type="ECO:0000313" key="9">
    <source>
        <dbReference type="Proteomes" id="UP000430120"/>
    </source>
</evidence>
<feature type="transmembrane region" description="Helical" evidence="6">
    <location>
        <begin position="189"/>
        <end position="208"/>
    </location>
</feature>
<evidence type="ECO:0000256" key="4">
    <source>
        <dbReference type="ARBA" id="ARBA00022989"/>
    </source>
</evidence>
<gene>
    <name evidence="8" type="ORF">F7Q92_15760</name>
</gene>
<keyword evidence="4 6" id="KW-1133">Transmembrane helix</keyword>
<dbReference type="InterPro" id="IPR050638">
    <property type="entry name" value="AA-Vitamin_Transporters"/>
</dbReference>
<dbReference type="OrthoDB" id="184388at2"/>
<evidence type="ECO:0000256" key="6">
    <source>
        <dbReference type="SAM" id="Phobius"/>
    </source>
</evidence>
<reference evidence="8 9" key="1">
    <citation type="submission" date="2019-09" db="EMBL/GenBank/DDBJ databases">
        <title>Draft genome sequences of 48 bacterial type strains from the CCUG.</title>
        <authorList>
            <person name="Tunovic T."/>
            <person name="Pineiro-Iglesias B."/>
            <person name="Unosson C."/>
            <person name="Inganas E."/>
            <person name="Ohlen M."/>
            <person name="Cardew S."/>
            <person name="Jensie-Markopoulos S."/>
            <person name="Salva-Serra F."/>
            <person name="Jaen-Luchoro D."/>
            <person name="Karlsson R."/>
            <person name="Svensson-Stadler L."/>
            <person name="Chun J."/>
            <person name="Moore E."/>
        </authorList>
    </citation>
    <scope>NUCLEOTIDE SEQUENCE [LARGE SCALE GENOMIC DNA]</scope>
    <source>
        <strain evidence="8 9">CCUG 30977</strain>
    </source>
</reference>
<name>A0A643F9A0_IDEDE</name>
<evidence type="ECO:0000256" key="2">
    <source>
        <dbReference type="ARBA" id="ARBA00007362"/>
    </source>
</evidence>
<dbReference type="PANTHER" id="PTHR32322:SF2">
    <property type="entry name" value="EAMA DOMAIN-CONTAINING PROTEIN"/>
    <property type="match status" value="1"/>
</dbReference>
<dbReference type="Proteomes" id="UP000430120">
    <property type="component" value="Unassembled WGS sequence"/>
</dbReference>
<feature type="transmembrane region" description="Helical" evidence="6">
    <location>
        <begin position="276"/>
        <end position="292"/>
    </location>
</feature>
<dbReference type="InterPro" id="IPR000620">
    <property type="entry name" value="EamA_dom"/>
</dbReference>
<dbReference type="EMBL" id="VZPB01000042">
    <property type="protein sequence ID" value="KAB0578198.1"/>
    <property type="molecule type" value="Genomic_DNA"/>
</dbReference>
<feature type="transmembrane region" description="Helical" evidence="6">
    <location>
        <begin position="253"/>
        <end position="270"/>
    </location>
</feature>
<comment type="caution">
    <text evidence="8">The sequence shown here is derived from an EMBL/GenBank/DDBJ whole genome shotgun (WGS) entry which is preliminary data.</text>
</comment>
<dbReference type="PANTHER" id="PTHR32322">
    <property type="entry name" value="INNER MEMBRANE TRANSPORTER"/>
    <property type="match status" value="1"/>
</dbReference>
<dbReference type="InterPro" id="IPR037185">
    <property type="entry name" value="EmrE-like"/>
</dbReference>
<comment type="subcellular location">
    <subcellularLocation>
        <location evidence="1">Membrane</location>
        <topology evidence="1">Multi-pass membrane protein</topology>
    </subcellularLocation>
</comment>
<organism evidence="8 9">
    <name type="scientific">Ideonella dechloratans</name>
    <dbReference type="NCBI Taxonomy" id="36863"/>
    <lineage>
        <taxon>Bacteria</taxon>
        <taxon>Pseudomonadati</taxon>
        <taxon>Pseudomonadota</taxon>
        <taxon>Betaproteobacteria</taxon>
        <taxon>Burkholderiales</taxon>
        <taxon>Sphaerotilaceae</taxon>
        <taxon>Ideonella</taxon>
    </lineage>
</organism>
<feature type="transmembrane region" description="Helical" evidence="6">
    <location>
        <begin position="72"/>
        <end position="92"/>
    </location>
</feature>
<keyword evidence="5 6" id="KW-0472">Membrane</keyword>
<evidence type="ECO:0000256" key="5">
    <source>
        <dbReference type="ARBA" id="ARBA00023136"/>
    </source>
</evidence>
<dbReference type="Gene3D" id="1.10.3730.20">
    <property type="match status" value="1"/>
</dbReference>
<feature type="transmembrane region" description="Helical" evidence="6">
    <location>
        <begin position="220"/>
        <end position="241"/>
    </location>
</feature>
<keyword evidence="9" id="KW-1185">Reference proteome</keyword>
<evidence type="ECO:0000259" key="7">
    <source>
        <dbReference type="Pfam" id="PF00892"/>
    </source>
</evidence>
<evidence type="ECO:0000256" key="3">
    <source>
        <dbReference type="ARBA" id="ARBA00022692"/>
    </source>
</evidence>
<feature type="domain" description="EamA" evidence="7">
    <location>
        <begin position="11"/>
        <end position="142"/>
    </location>
</feature>
<evidence type="ECO:0000256" key="1">
    <source>
        <dbReference type="ARBA" id="ARBA00004141"/>
    </source>
</evidence>
<protein>
    <submittedName>
        <fullName evidence="8">DMT family transporter</fullName>
    </submittedName>
</protein>
<feature type="transmembrane region" description="Helical" evidence="6">
    <location>
        <begin position="98"/>
        <end position="119"/>
    </location>
</feature>
<feature type="transmembrane region" description="Helical" evidence="6">
    <location>
        <begin position="131"/>
        <end position="149"/>
    </location>
</feature>
<dbReference type="Pfam" id="PF00892">
    <property type="entry name" value="EamA"/>
    <property type="match status" value="2"/>
</dbReference>
<proteinExistence type="inferred from homology"/>
<accession>A0A643F9A0</accession>